<dbReference type="AlphaFoldDB" id="A0A1B6EKC8"/>
<feature type="compositionally biased region" description="Acidic residues" evidence="1">
    <location>
        <begin position="80"/>
        <end position="95"/>
    </location>
</feature>
<gene>
    <name evidence="2" type="ORF">g.7250</name>
</gene>
<proteinExistence type="predicted"/>
<name>A0A1B6EKC8_9HEMI</name>
<sequence length="140" mass="15545">MIDLVASKYGGFRGPFKTGLMFLFHLAWKSRVRLPVLIAIGFMVLDIRMQLEINIDLGRAGRQAVPLLGQGNDQAHVIDLDDTDSEESYTGEEDSGSYTTDSYTLHSECISDSSDEEDEHNNDQSLATDNINVTEESQVT</sequence>
<dbReference type="InterPro" id="IPR029367">
    <property type="entry name" value="SMIM10"/>
</dbReference>
<dbReference type="EMBL" id="GECZ01031404">
    <property type="protein sequence ID" value="JAS38365.1"/>
    <property type="molecule type" value="Transcribed_RNA"/>
</dbReference>
<protein>
    <submittedName>
        <fullName evidence="2">Uncharacterized protein</fullName>
    </submittedName>
</protein>
<feature type="compositionally biased region" description="Polar residues" evidence="1">
    <location>
        <begin position="96"/>
        <end position="105"/>
    </location>
</feature>
<evidence type="ECO:0000313" key="2">
    <source>
        <dbReference type="EMBL" id="JAS38365.1"/>
    </source>
</evidence>
<feature type="region of interest" description="Disordered" evidence="1">
    <location>
        <begin position="80"/>
        <end position="140"/>
    </location>
</feature>
<evidence type="ECO:0000256" key="1">
    <source>
        <dbReference type="SAM" id="MobiDB-lite"/>
    </source>
</evidence>
<organism evidence="2">
    <name type="scientific">Cuerna arida</name>
    <dbReference type="NCBI Taxonomy" id="1464854"/>
    <lineage>
        <taxon>Eukaryota</taxon>
        <taxon>Metazoa</taxon>
        <taxon>Ecdysozoa</taxon>
        <taxon>Arthropoda</taxon>
        <taxon>Hexapoda</taxon>
        <taxon>Insecta</taxon>
        <taxon>Pterygota</taxon>
        <taxon>Neoptera</taxon>
        <taxon>Paraneoptera</taxon>
        <taxon>Hemiptera</taxon>
        <taxon>Auchenorrhyncha</taxon>
        <taxon>Membracoidea</taxon>
        <taxon>Cicadellidae</taxon>
        <taxon>Cicadellinae</taxon>
        <taxon>Proconiini</taxon>
        <taxon>Cuerna</taxon>
    </lineage>
</organism>
<reference evidence="2" key="1">
    <citation type="submission" date="2015-11" db="EMBL/GenBank/DDBJ databases">
        <title>De novo transcriptome assembly of four potential Pierce s Disease insect vectors from Arizona vineyards.</title>
        <authorList>
            <person name="Tassone E.E."/>
        </authorList>
    </citation>
    <scope>NUCLEOTIDE SEQUENCE</scope>
</reference>
<dbReference type="Pfam" id="PF15118">
    <property type="entry name" value="DUF4560"/>
    <property type="match status" value="1"/>
</dbReference>
<accession>A0A1B6EKC8</accession>
<feature type="compositionally biased region" description="Polar residues" evidence="1">
    <location>
        <begin position="123"/>
        <end position="140"/>
    </location>
</feature>